<gene>
    <name evidence="6" type="ORF">PoB_004771300</name>
</gene>
<evidence type="ECO:0000256" key="4">
    <source>
        <dbReference type="SAM" id="MobiDB-lite"/>
    </source>
</evidence>
<dbReference type="Gene3D" id="2.30.42.10">
    <property type="match status" value="1"/>
</dbReference>
<accession>A0AAV4BQX4</accession>
<dbReference type="PANTHER" id="PTHR23116:SF29">
    <property type="entry name" value="PDZ DOMAIN-CONTAINING PROTEIN 7"/>
    <property type="match status" value="1"/>
</dbReference>
<dbReference type="EMBL" id="BLXT01005251">
    <property type="protein sequence ID" value="GFO21208.1"/>
    <property type="molecule type" value="Genomic_DNA"/>
</dbReference>
<feature type="compositionally biased region" description="Polar residues" evidence="4">
    <location>
        <begin position="200"/>
        <end position="226"/>
    </location>
</feature>
<sequence>METEQGNGSILKNLAQDMLSNEENAKLKDALQKYRMSGSLTSLVSQLTKVITCTEKLMLLVELSSALPVHLTKDFHKLCCLHFPEYESFLTYFTPGKVGERSRIITQDPTGQFQVVSSGADEKAHFSFYKSDQTSLPGESGIDVNSDIDDICRNTEHNNNNGNSLGPTWRIESRSIRSSSTSSHVGRSANRIPASVHSIEGSQQLQQSWRHSQTSLPTGQDNGTSIRNRARSLGVLSGSLPSVLAPTDNKELRTDSKARILLKRHEDGSLGIGIKGGKEYNAPIVIYLVEPGSQAAEQGLRVGDQILDVNGTDFSNITHAEAVMMMRNAWNIIMVIQRPEARSNSNTGCLPGIRTRRLTISANLMPCYKRFLILMKQTFIPSAPYPARTVLSCFG</sequence>
<name>A0AAV4BQX4_9GAST</name>
<dbReference type="InterPro" id="IPR036034">
    <property type="entry name" value="PDZ_sf"/>
</dbReference>
<evidence type="ECO:0000256" key="2">
    <source>
        <dbReference type="ARBA" id="ARBA00022737"/>
    </source>
</evidence>
<dbReference type="PANTHER" id="PTHR23116">
    <property type="entry name" value="PDZ DOMAIN CONTAINING WHIRLIN AND HARMONIN-RELATED"/>
    <property type="match status" value="1"/>
</dbReference>
<keyword evidence="3" id="KW-0966">Cell projection</keyword>
<organism evidence="6 7">
    <name type="scientific">Plakobranchus ocellatus</name>
    <dbReference type="NCBI Taxonomy" id="259542"/>
    <lineage>
        <taxon>Eukaryota</taxon>
        <taxon>Metazoa</taxon>
        <taxon>Spiralia</taxon>
        <taxon>Lophotrochozoa</taxon>
        <taxon>Mollusca</taxon>
        <taxon>Gastropoda</taxon>
        <taxon>Heterobranchia</taxon>
        <taxon>Euthyneura</taxon>
        <taxon>Panpulmonata</taxon>
        <taxon>Sacoglossa</taxon>
        <taxon>Placobranchoidea</taxon>
        <taxon>Plakobranchidae</taxon>
        <taxon>Plakobranchus</taxon>
    </lineage>
</organism>
<dbReference type="PROSITE" id="PS50106">
    <property type="entry name" value="PDZ"/>
    <property type="match status" value="1"/>
</dbReference>
<feature type="domain" description="PDZ" evidence="5">
    <location>
        <begin position="259"/>
        <end position="329"/>
    </location>
</feature>
<keyword evidence="7" id="KW-1185">Reference proteome</keyword>
<evidence type="ECO:0000256" key="3">
    <source>
        <dbReference type="ARBA" id="ARBA00023273"/>
    </source>
</evidence>
<evidence type="ECO:0000313" key="7">
    <source>
        <dbReference type="Proteomes" id="UP000735302"/>
    </source>
</evidence>
<dbReference type="SUPFAM" id="SSF50156">
    <property type="entry name" value="PDZ domain-like"/>
    <property type="match status" value="1"/>
</dbReference>
<dbReference type="SMART" id="SM00228">
    <property type="entry name" value="PDZ"/>
    <property type="match status" value="1"/>
</dbReference>
<dbReference type="GO" id="GO:0042995">
    <property type="term" value="C:cell projection"/>
    <property type="evidence" value="ECO:0007669"/>
    <property type="project" value="UniProtKB-SubCell"/>
</dbReference>
<keyword evidence="2" id="KW-0677">Repeat</keyword>
<dbReference type="AlphaFoldDB" id="A0AAV4BQX4"/>
<dbReference type="InterPro" id="IPR051844">
    <property type="entry name" value="USH2_Complex_Protein"/>
</dbReference>
<evidence type="ECO:0000313" key="6">
    <source>
        <dbReference type="EMBL" id="GFO21208.1"/>
    </source>
</evidence>
<feature type="region of interest" description="Disordered" evidence="4">
    <location>
        <begin position="196"/>
        <end position="226"/>
    </location>
</feature>
<dbReference type="GO" id="GO:0005886">
    <property type="term" value="C:plasma membrane"/>
    <property type="evidence" value="ECO:0007669"/>
    <property type="project" value="TreeGrafter"/>
</dbReference>
<comment type="caution">
    <text evidence="6">The sequence shown here is derived from an EMBL/GenBank/DDBJ whole genome shotgun (WGS) entry which is preliminary data.</text>
</comment>
<dbReference type="InterPro" id="IPR001478">
    <property type="entry name" value="PDZ"/>
</dbReference>
<protein>
    <submittedName>
        <fullName evidence="6">Whirlin</fullName>
    </submittedName>
</protein>
<dbReference type="Pfam" id="PF00595">
    <property type="entry name" value="PDZ"/>
    <property type="match status" value="1"/>
</dbReference>
<dbReference type="Gene3D" id="1.20.1160.20">
    <property type="match status" value="1"/>
</dbReference>
<dbReference type="Proteomes" id="UP000735302">
    <property type="component" value="Unassembled WGS sequence"/>
</dbReference>
<dbReference type="CDD" id="cd00136">
    <property type="entry name" value="PDZ_canonical"/>
    <property type="match status" value="1"/>
</dbReference>
<evidence type="ECO:0000256" key="1">
    <source>
        <dbReference type="ARBA" id="ARBA00004316"/>
    </source>
</evidence>
<proteinExistence type="predicted"/>
<comment type="subcellular location">
    <subcellularLocation>
        <location evidence="1">Cell projection</location>
    </subcellularLocation>
</comment>
<reference evidence="6 7" key="1">
    <citation type="journal article" date="2021" name="Elife">
        <title>Chloroplast acquisition without the gene transfer in kleptoplastic sea slugs, Plakobranchus ocellatus.</title>
        <authorList>
            <person name="Maeda T."/>
            <person name="Takahashi S."/>
            <person name="Yoshida T."/>
            <person name="Shimamura S."/>
            <person name="Takaki Y."/>
            <person name="Nagai Y."/>
            <person name="Toyoda A."/>
            <person name="Suzuki Y."/>
            <person name="Arimoto A."/>
            <person name="Ishii H."/>
            <person name="Satoh N."/>
            <person name="Nishiyama T."/>
            <person name="Hasebe M."/>
            <person name="Maruyama T."/>
            <person name="Minagawa J."/>
            <person name="Obokata J."/>
            <person name="Shigenobu S."/>
        </authorList>
    </citation>
    <scope>NUCLEOTIDE SEQUENCE [LARGE SCALE GENOMIC DNA]</scope>
</reference>
<evidence type="ECO:0000259" key="5">
    <source>
        <dbReference type="PROSITE" id="PS50106"/>
    </source>
</evidence>